<evidence type="ECO:0000256" key="7">
    <source>
        <dbReference type="ARBA" id="ARBA00023136"/>
    </source>
</evidence>
<evidence type="ECO:0000256" key="6">
    <source>
        <dbReference type="ARBA" id="ARBA00022984"/>
    </source>
</evidence>
<comment type="caution">
    <text evidence="14">The sequence shown here is derived from an EMBL/GenBank/DDBJ whole genome shotgun (WGS) entry which is preliminary data.</text>
</comment>
<feature type="domain" description="Glycosyl transferase family 28 C-terminal" evidence="13">
    <location>
        <begin position="185"/>
        <end position="327"/>
    </location>
</feature>
<comment type="subcellular location">
    <subcellularLocation>
        <location evidence="10">Cell membrane</location>
        <topology evidence="10">Peripheral membrane protein</topology>
        <orientation evidence="10">Cytoplasmic side</orientation>
    </subcellularLocation>
</comment>
<keyword evidence="5 10" id="KW-0133">Cell shape</keyword>
<keyword evidence="7 10" id="KW-0472">Membrane</keyword>
<dbReference type="GO" id="GO:0051301">
    <property type="term" value="P:cell division"/>
    <property type="evidence" value="ECO:0007669"/>
    <property type="project" value="UniProtKB-KW"/>
</dbReference>
<feature type="binding site" evidence="10">
    <location>
        <position position="120"/>
    </location>
    <ligand>
        <name>UDP-N-acetyl-alpha-D-glucosamine</name>
        <dbReference type="ChEBI" id="CHEBI:57705"/>
    </ligand>
</feature>
<dbReference type="Gene3D" id="3.40.50.2000">
    <property type="entry name" value="Glycogen Phosphorylase B"/>
    <property type="match status" value="2"/>
</dbReference>
<evidence type="ECO:0000256" key="2">
    <source>
        <dbReference type="ARBA" id="ARBA00022618"/>
    </source>
</evidence>
<feature type="transmembrane region" description="Helical" evidence="11">
    <location>
        <begin position="91"/>
        <end position="116"/>
    </location>
</feature>
<comment type="similarity">
    <text evidence="10">Belongs to the glycosyltransferase 28 family. MurG subfamily.</text>
</comment>
<feature type="binding site" evidence="10">
    <location>
        <position position="280"/>
    </location>
    <ligand>
        <name>UDP-N-acetyl-alpha-D-glucosamine</name>
        <dbReference type="ChEBI" id="CHEBI:57705"/>
    </ligand>
</feature>
<evidence type="ECO:0000313" key="14">
    <source>
        <dbReference type="EMBL" id="HDI82894.1"/>
    </source>
</evidence>
<dbReference type="Pfam" id="PF04101">
    <property type="entry name" value="Glyco_tran_28_C"/>
    <property type="match status" value="1"/>
</dbReference>
<keyword evidence="6 10" id="KW-0573">Peptidoglycan synthesis</keyword>
<dbReference type="GO" id="GO:0005886">
    <property type="term" value="C:plasma membrane"/>
    <property type="evidence" value="ECO:0007669"/>
    <property type="project" value="UniProtKB-SubCell"/>
</dbReference>
<dbReference type="CDD" id="cd03785">
    <property type="entry name" value="GT28_MurG"/>
    <property type="match status" value="1"/>
</dbReference>
<dbReference type="GO" id="GO:0071555">
    <property type="term" value="P:cell wall organization"/>
    <property type="evidence" value="ECO:0007669"/>
    <property type="project" value="UniProtKB-KW"/>
</dbReference>
<dbReference type="PANTHER" id="PTHR21015:SF22">
    <property type="entry name" value="GLYCOSYLTRANSFERASE"/>
    <property type="match status" value="1"/>
</dbReference>
<feature type="domain" description="Glycosyltransferase family 28 N-terminal" evidence="12">
    <location>
        <begin position="3"/>
        <end position="138"/>
    </location>
</feature>
<accession>A0A7C0ZCS5</accession>
<dbReference type="HAMAP" id="MF_00033">
    <property type="entry name" value="MurG"/>
    <property type="match status" value="1"/>
</dbReference>
<dbReference type="EC" id="2.4.1.227" evidence="10"/>
<name>A0A7C0ZCS5_UNCW3</name>
<evidence type="ECO:0000256" key="10">
    <source>
        <dbReference type="HAMAP-Rule" id="MF_00033"/>
    </source>
</evidence>
<organism evidence="14">
    <name type="scientific">candidate division WOR-3 bacterium</name>
    <dbReference type="NCBI Taxonomy" id="2052148"/>
    <lineage>
        <taxon>Bacteria</taxon>
        <taxon>Bacteria division WOR-3</taxon>
    </lineage>
</organism>
<dbReference type="GO" id="GO:0005975">
    <property type="term" value="P:carbohydrate metabolic process"/>
    <property type="evidence" value="ECO:0007669"/>
    <property type="project" value="InterPro"/>
</dbReference>
<feature type="binding site" evidence="10">
    <location>
        <position position="192"/>
    </location>
    <ligand>
        <name>UDP-N-acetyl-alpha-D-glucosamine</name>
        <dbReference type="ChEBI" id="CHEBI:57705"/>
    </ligand>
</feature>
<reference evidence="14" key="1">
    <citation type="journal article" date="2020" name="mSystems">
        <title>Genome- and Community-Level Interaction Insights into Carbon Utilization and Element Cycling Functions of Hydrothermarchaeota in Hydrothermal Sediment.</title>
        <authorList>
            <person name="Zhou Z."/>
            <person name="Liu Y."/>
            <person name="Xu W."/>
            <person name="Pan J."/>
            <person name="Luo Z.H."/>
            <person name="Li M."/>
        </authorList>
    </citation>
    <scope>NUCLEOTIDE SEQUENCE [LARGE SCALE GENOMIC DNA]</scope>
    <source>
        <strain evidence="14">HyVt-102</strain>
    </source>
</reference>
<keyword evidence="11" id="KW-1133">Transmembrane helix</keyword>
<keyword evidence="8 10" id="KW-0131">Cell cycle</keyword>
<dbReference type="UniPathway" id="UPA00219"/>
<evidence type="ECO:0000256" key="4">
    <source>
        <dbReference type="ARBA" id="ARBA00022679"/>
    </source>
</evidence>
<keyword evidence="3 10" id="KW-0328">Glycosyltransferase</keyword>
<keyword evidence="4 10" id="KW-0808">Transferase</keyword>
<dbReference type="Pfam" id="PF03033">
    <property type="entry name" value="Glyco_transf_28"/>
    <property type="match status" value="1"/>
</dbReference>
<dbReference type="InterPro" id="IPR004276">
    <property type="entry name" value="GlycoTrans_28_N"/>
</dbReference>
<dbReference type="InterPro" id="IPR006009">
    <property type="entry name" value="GlcNAc_MurG"/>
</dbReference>
<evidence type="ECO:0000256" key="11">
    <source>
        <dbReference type="SAM" id="Phobius"/>
    </source>
</evidence>
<dbReference type="AlphaFoldDB" id="A0A7C0ZCS5"/>
<dbReference type="Proteomes" id="UP000885847">
    <property type="component" value="Unassembled WGS sequence"/>
</dbReference>
<protein>
    <recommendedName>
        <fullName evidence="10">UDP-N-acetylglucosamine--N-acetylmuramyl-(pentapeptide) pyrophosphoryl-undecaprenol N-acetylglucosamine transferase</fullName>
        <ecNumber evidence="10">2.4.1.227</ecNumber>
    </recommendedName>
    <alternativeName>
        <fullName evidence="10">Undecaprenyl-PP-MurNAc-pentapeptide-UDPGlcNAc GlcNAc transferase</fullName>
    </alternativeName>
</protein>
<evidence type="ECO:0000256" key="3">
    <source>
        <dbReference type="ARBA" id="ARBA00022676"/>
    </source>
</evidence>
<evidence type="ECO:0000256" key="9">
    <source>
        <dbReference type="ARBA" id="ARBA00023316"/>
    </source>
</evidence>
<dbReference type="GO" id="GO:0009252">
    <property type="term" value="P:peptidoglycan biosynthetic process"/>
    <property type="evidence" value="ECO:0007669"/>
    <property type="project" value="UniProtKB-UniRule"/>
</dbReference>
<keyword evidence="9 10" id="KW-0961">Cell wall biogenesis/degradation</keyword>
<dbReference type="InterPro" id="IPR007235">
    <property type="entry name" value="Glyco_trans_28_C"/>
</dbReference>
<comment type="caution">
    <text evidence="10">Lacks conserved residue(s) required for the propagation of feature annotation.</text>
</comment>
<sequence>MRVLLTGGGTGGHILPAFNIGRELMKRGVEVFYVGSRKGLEARINIEFPYELLPVSGWVRKSLKHRILFFPDMLRSVFKTVIIINRFRPDAVLSTGGFVSIPVLFVSIIFGIPVFLVEINTIPGLAVRLFSYFAYRVYVGFEKTREYMPHLNRVEVAGIPVRSDIGDGDSKEAIKFFKLNKEKKTLLIFGGSRGAAFLNRLSRHLHTIMGKEWQFIILGVENCSELERARCFKFLDRMELAYSVADVVISRGGGMTIGELLFTGLPAIIIPYPYAYLDHQYHNAKEAEAMRMNIKVVREEEVTPELIKDLVEKLYGKKEGILNRAPSIKIAEEMIKNVWRD</sequence>
<evidence type="ECO:0000256" key="1">
    <source>
        <dbReference type="ARBA" id="ARBA00022475"/>
    </source>
</evidence>
<evidence type="ECO:0000259" key="12">
    <source>
        <dbReference type="Pfam" id="PF03033"/>
    </source>
</evidence>
<comment type="function">
    <text evidence="10">Cell wall formation. Catalyzes the transfer of a GlcNAc subunit on undecaprenyl-pyrophosphoryl-MurNAc-pentapeptide (lipid intermediate I) to form undecaprenyl-pyrophosphoryl-MurNAc-(pentapeptide)GlcNAc (lipid intermediate II).</text>
</comment>
<evidence type="ECO:0000256" key="8">
    <source>
        <dbReference type="ARBA" id="ARBA00023306"/>
    </source>
</evidence>
<keyword evidence="11" id="KW-0812">Transmembrane</keyword>
<evidence type="ECO:0000259" key="13">
    <source>
        <dbReference type="Pfam" id="PF04101"/>
    </source>
</evidence>
<evidence type="ECO:0000256" key="5">
    <source>
        <dbReference type="ARBA" id="ARBA00022960"/>
    </source>
</evidence>
<dbReference type="GO" id="GO:0008360">
    <property type="term" value="P:regulation of cell shape"/>
    <property type="evidence" value="ECO:0007669"/>
    <property type="project" value="UniProtKB-KW"/>
</dbReference>
<keyword evidence="2 10" id="KW-0132">Cell division</keyword>
<keyword evidence="1 10" id="KW-1003">Cell membrane</keyword>
<dbReference type="EMBL" id="DQWE01000177">
    <property type="protein sequence ID" value="HDI82894.1"/>
    <property type="molecule type" value="Genomic_DNA"/>
</dbReference>
<proteinExistence type="inferred from homology"/>
<gene>
    <name evidence="10" type="primary">murG</name>
    <name evidence="14" type="ORF">ENF18_03770</name>
</gene>
<dbReference type="SUPFAM" id="SSF53756">
    <property type="entry name" value="UDP-Glycosyltransferase/glycogen phosphorylase"/>
    <property type="match status" value="1"/>
</dbReference>
<comment type="catalytic activity">
    <reaction evidence="10">
        <text>di-trans,octa-cis-undecaprenyl diphospho-N-acetyl-alpha-D-muramoyl-L-alanyl-D-glutamyl-meso-2,6-diaminopimeloyl-D-alanyl-D-alanine + UDP-N-acetyl-alpha-D-glucosamine = di-trans,octa-cis-undecaprenyl diphospho-[N-acetyl-alpha-D-glucosaminyl-(1-&gt;4)]-N-acetyl-alpha-D-muramoyl-L-alanyl-D-glutamyl-meso-2,6-diaminopimeloyl-D-alanyl-D-alanine + UDP + H(+)</text>
        <dbReference type="Rhea" id="RHEA:31227"/>
        <dbReference type="ChEBI" id="CHEBI:15378"/>
        <dbReference type="ChEBI" id="CHEBI:57705"/>
        <dbReference type="ChEBI" id="CHEBI:58223"/>
        <dbReference type="ChEBI" id="CHEBI:61387"/>
        <dbReference type="ChEBI" id="CHEBI:61388"/>
        <dbReference type="EC" id="2.4.1.227"/>
    </reaction>
</comment>
<feature type="binding site" evidence="10">
    <location>
        <position position="162"/>
    </location>
    <ligand>
        <name>UDP-N-acetyl-alpha-D-glucosamine</name>
        <dbReference type="ChEBI" id="CHEBI:57705"/>
    </ligand>
</feature>
<feature type="binding site" evidence="10">
    <location>
        <begin position="10"/>
        <end position="12"/>
    </location>
    <ligand>
        <name>UDP-N-acetyl-alpha-D-glucosamine</name>
        <dbReference type="ChEBI" id="CHEBI:57705"/>
    </ligand>
</feature>
<dbReference type="GO" id="GO:0050511">
    <property type="term" value="F:undecaprenyldiphospho-muramoylpentapeptide beta-N-acetylglucosaminyltransferase activity"/>
    <property type="evidence" value="ECO:0007669"/>
    <property type="project" value="UniProtKB-UniRule"/>
</dbReference>
<dbReference type="PANTHER" id="PTHR21015">
    <property type="entry name" value="UDP-N-ACETYLGLUCOSAMINE--N-ACETYLMURAMYL-(PENTAPEPTIDE) PYROPHOSPHORYL-UNDECAPRENOL N-ACETYLGLUCOSAMINE TRANSFERASE 1"/>
    <property type="match status" value="1"/>
</dbReference>
<comment type="pathway">
    <text evidence="10">Cell wall biogenesis; peptidoglycan biosynthesis.</text>
</comment>